<name>A0ABS3AWE9_9BACT</name>
<dbReference type="HAMAP" id="MF_01813">
    <property type="entry name" value="MenG_UbiE_methyltr"/>
    <property type="match status" value="1"/>
</dbReference>
<evidence type="ECO:0000313" key="6">
    <source>
        <dbReference type="EMBL" id="MBN4068321.1"/>
    </source>
</evidence>
<evidence type="ECO:0000256" key="5">
    <source>
        <dbReference type="HAMAP-Rule" id="MF_01813"/>
    </source>
</evidence>
<dbReference type="CDD" id="cd02440">
    <property type="entry name" value="AdoMet_MTases"/>
    <property type="match status" value="1"/>
</dbReference>
<dbReference type="InterPro" id="IPR023576">
    <property type="entry name" value="UbiE/COQ5_MeTrFase_CS"/>
</dbReference>
<evidence type="ECO:0000256" key="1">
    <source>
        <dbReference type="ARBA" id="ARBA00022428"/>
    </source>
</evidence>
<keyword evidence="7" id="KW-1185">Reference proteome</keyword>
<proteinExistence type="inferred from homology"/>
<dbReference type="EC" id="2.1.1.163" evidence="5"/>
<dbReference type="GO" id="GO:0032259">
    <property type="term" value="P:methylation"/>
    <property type="evidence" value="ECO:0007669"/>
    <property type="project" value="UniProtKB-KW"/>
</dbReference>
<dbReference type="Pfam" id="PF01209">
    <property type="entry name" value="Ubie_methyltran"/>
    <property type="match status" value="1"/>
</dbReference>
<accession>A0ABS3AWE9</accession>
<comment type="caution">
    <text evidence="6">The sequence shown here is derived from an EMBL/GenBank/DDBJ whole genome shotgun (WGS) entry which is preliminary data.</text>
</comment>
<dbReference type="NCBIfam" id="TIGR01934">
    <property type="entry name" value="MenG_MenH_UbiE"/>
    <property type="match status" value="1"/>
</dbReference>
<dbReference type="NCBIfam" id="NF001244">
    <property type="entry name" value="PRK00216.1-5"/>
    <property type="match status" value="1"/>
</dbReference>
<dbReference type="PANTHER" id="PTHR43591:SF24">
    <property type="entry name" value="2-METHOXY-6-POLYPRENYL-1,4-BENZOQUINOL METHYLASE, MITOCHONDRIAL"/>
    <property type="match status" value="1"/>
</dbReference>
<dbReference type="SUPFAM" id="SSF53335">
    <property type="entry name" value="S-adenosyl-L-methionine-dependent methyltransferases"/>
    <property type="match status" value="1"/>
</dbReference>
<comment type="similarity">
    <text evidence="5">Belongs to the class I-like SAM-binding methyltransferase superfamily. MenG/UbiE family.</text>
</comment>
<keyword evidence="4 5" id="KW-0949">S-adenosyl-L-methionine</keyword>
<dbReference type="PROSITE" id="PS01184">
    <property type="entry name" value="UBIE_2"/>
    <property type="match status" value="1"/>
</dbReference>
<dbReference type="Gene3D" id="3.40.50.150">
    <property type="entry name" value="Vaccinia Virus protein VP39"/>
    <property type="match status" value="1"/>
</dbReference>
<evidence type="ECO:0000313" key="7">
    <source>
        <dbReference type="Proteomes" id="UP000717534"/>
    </source>
</evidence>
<comment type="function">
    <text evidence="5">Methyltransferase required for the conversion of demethylmenaquinol (DMKH2) to menaquinol (MKH2).</text>
</comment>
<dbReference type="InterPro" id="IPR004033">
    <property type="entry name" value="UbiE/COQ5_MeTrFase"/>
</dbReference>
<reference evidence="6 7" key="1">
    <citation type="submission" date="2021-02" db="EMBL/GenBank/DDBJ databases">
        <title>Activity-based single-cell genomes from oceanic crustal fluid captures similar information to metagenomic and metatranscriptomic surveys with orders of magnitude less sampling.</title>
        <authorList>
            <person name="D'Angelo T.S."/>
            <person name="Orcutt B.N."/>
        </authorList>
    </citation>
    <scope>NUCLEOTIDE SEQUENCE [LARGE SCALE GENOMIC DNA]</scope>
    <source>
        <strain evidence="6">AH-315-G02</strain>
    </source>
</reference>
<dbReference type="PANTHER" id="PTHR43591">
    <property type="entry name" value="METHYLTRANSFERASE"/>
    <property type="match status" value="1"/>
</dbReference>
<protein>
    <recommendedName>
        <fullName evidence="5">Demethylmenaquinone methyltransferase</fullName>
        <ecNumber evidence="5">2.1.1.163</ecNumber>
    </recommendedName>
</protein>
<feature type="binding site" evidence="5">
    <location>
        <begin position="91"/>
        <end position="92"/>
    </location>
    <ligand>
        <name>S-adenosyl-L-methionine</name>
        <dbReference type="ChEBI" id="CHEBI:59789"/>
    </ligand>
</feature>
<gene>
    <name evidence="6" type="primary">ubiE</name>
    <name evidence="5" type="synonym">menG</name>
    <name evidence="6" type="ORF">JYU06_02200</name>
</gene>
<dbReference type="EMBL" id="JAFITO010000010">
    <property type="protein sequence ID" value="MBN4068321.1"/>
    <property type="molecule type" value="Genomic_DNA"/>
</dbReference>
<keyword evidence="2 5" id="KW-0489">Methyltransferase</keyword>
<evidence type="ECO:0000256" key="2">
    <source>
        <dbReference type="ARBA" id="ARBA00022603"/>
    </source>
</evidence>
<sequence length="219" mass="24640">MFDNIAPSYDLMNRVMTMGQDQKWRRFVVNQAGDPGTGWVLDLATGTGDIAALMEKQFPAGQHLGADFSLNMLSEARKRFSNQAIHWQAGDATNLPYKDNTFESVTFGYLLRNVDDSLVVLKEIHRVLKPGGRVVCLDTTPPEKNILYPFIRLHFRFGIPLLGRFIASDETAYSYLTGSTMDFHKAEELAEIFRQAGFTSVDYKKFMMGTIGVHWGTSA</sequence>
<dbReference type="GO" id="GO:0008168">
    <property type="term" value="F:methyltransferase activity"/>
    <property type="evidence" value="ECO:0007669"/>
    <property type="project" value="UniProtKB-KW"/>
</dbReference>
<dbReference type="Proteomes" id="UP000717534">
    <property type="component" value="Unassembled WGS sequence"/>
</dbReference>
<organism evidence="6 7">
    <name type="scientific">Desulfotalea psychrophila</name>
    <dbReference type="NCBI Taxonomy" id="84980"/>
    <lineage>
        <taxon>Bacteria</taxon>
        <taxon>Pseudomonadati</taxon>
        <taxon>Thermodesulfobacteriota</taxon>
        <taxon>Desulfobulbia</taxon>
        <taxon>Desulfobulbales</taxon>
        <taxon>Desulfocapsaceae</taxon>
        <taxon>Desulfotalea</taxon>
    </lineage>
</organism>
<feature type="binding site" evidence="5">
    <location>
        <position position="47"/>
    </location>
    <ligand>
        <name>S-adenosyl-L-methionine</name>
        <dbReference type="ChEBI" id="CHEBI:59789"/>
    </ligand>
</feature>
<comment type="caution">
    <text evidence="5">Lacks conserved residue(s) required for the propagation of feature annotation.</text>
</comment>
<dbReference type="InterPro" id="IPR029063">
    <property type="entry name" value="SAM-dependent_MTases_sf"/>
</dbReference>
<feature type="binding site" evidence="5">
    <location>
        <position position="67"/>
    </location>
    <ligand>
        <name>S-adenosyl-L-methionine</name>
        <dbReference type="ChEBI" id="CHEBI:59789"/>
    </ligand>
</feature>
<evidence type="ECO:0000256" key="3">
    <source>
        <dbReference type="ARBA" id="ARBA00022679"/>
    </source>
</evidence>
<keyword evidence="3 5" id="KW-0808">Transferase</keyword>
<evidence type="ECO:0000256" key="4">
    <source>
        <dbReference type="ARBA" id="ARBA00022691"/>
    </source>
</evidence>
<dbReference type="PROSITE" id="PS51608">
    <property type="entry name" value="SAM_MT_UBIE"/>
    <property type="match status" value="1"/>
</dbReference>
<keyword evidence="1 5" id="KW-0474">Menaquinone biosynthesis</keyword>
<comment type="catalytic activity">
    <reaction evidence="5">
        <text>a 2-demethylmenaquinol + S-adenosyl-L-methionine = a menaquinol + S-adenosyl-L-homocysteine + H(+)</text>
        <dbReference type="Rhea" id="RHEA:42640"/>
        <dbReference type="Rhea" id="RHEA-COMP:9539"/>
        <dbReference type="Rhea" id="RHEA-COMP:9563"/>
        <dbReference type="ChEBI" id="CHEBI:15378"/>
        <dbReference type="ChEBI" id="CHEBI:18151"/>
        <dbReference type="ChEBI" id="CHEBI:55437"/>
        <dbReference type="ChEBI" id="CHEBI:57856"/>
        <dbReference type="ChEBI" id="CHEBI:59789"/>
        <dbReference type="EC" id="2.1.1.163"/>
    </reaction>
</comment>
<comment type="pathway">
    <text evidence="5">Quinol/quinone metabolism; menaquinone biosynthesis; menaquinol from 1,4-dihydroxy-2-naphthoate: step 2/2.</text>
</comment>